<evidence type="ECO:0000256" key="1">
    <source>
        <dbReference type="ARBA" id="ARBA00022723"/>
    </source>
</evidence>
<evidence type="ECO:0000313" key="4">
    <source>
        <dbReference type="EMBL" id="KAF2107490.1"/>
    </source>
</evidence>
<dbReference type="GO" id="GO:0019323">
    <property type="term" value="P:pentose catabolic process"/>
    <property type="evidence" value="ECO:0007669"/>
    <property type="project" value="TreeGrafter"/>
</dbReference>
<dbReference type="PANTHER" id="PTHR22789:SF0">
    <property type="entry name" value="3-OXO-TETRONATE 4-PHOSPHATE DECARBOXYLASE-RELATED"/>
    <property type="match status" value="1"/>
</dbReference>
<dbReference type="SUPFAM" id="SSF53639">
    <property type="entry name" value="AraD/HMP-PK domain-like"/>
    <property type="match status" value="1"/>
</dbReference>
<feature type="non-terminal residue" evidence="4">
    <location>
        <position position="208"/>
    </location>
</feature>
<feature type="domain" description="Class II aldolase/adducin N-terminal" evidence="3">
    <location>
        <begin position="2"/>
        <end position="203"/>
    </location>
</feature>
<dbReference type="PANTHER" id="PTHR22789">
    <property type="entry name" value="FUCULOSE PHOSPHATE ALDOLASE"/>
    <property type="match status" value="1"/>
</dbReference>
<dbReference type="OrthoDB" id="2932980at2759"/>
<gene>
    <name evidence="4" type="ORF">BDV96DRAFT_475790</name>
</gene>
<dbReference type="InterPro" id="IPR036409">
    <property type="entry name" value="Aldolase_II/adducin_N_sf"/>
</dbReference>
<dbReference type="GO" id="GO:0005829">
    <property type="term" value="C:cytosol"/>
    <property type="evidence" value="ECO:0007669"/>
    <property type="project" value="TreeGrafter"/>
</dbReference>
<sequence length="208" mass="22536">LSTLITANHILHHGNVLDSFGHISVRNPERNETFFIALQMGPAVVSGTGDVGEYWVEDGRPLEGTVGGYAERFIHSAVLKRYPDVNSVVHSHSEDVLPYTVVASNSSRFSPVYHMAGFLAGDDVPNWDIETAYNDSDPRDMLVNTPALGDSLAQTLGINASQPTSPAHWTILQRGHGFVTTGTSIEQATDFAMYAASNARVQTKALLL</sequence>
<dbReference type="InterPro" id="IPR001303">
    <property type="entry name" value="Aldolase_II/adducin_N"/>
</dbReference>
<reference evidence="4" key="1">
    <citation type="journal article" date="2020" name="Stud. Mycol.">
        <title>101 Dothideomycetes genomes: a test case for predicting lifestyles and emergence of pathogens.</title>
        <authorList>
            <person name="Haridas S."/>
            <person name="Albert R."/>
            <person name="Binder M."/>
            <person name="Bloem J."/>
            <person name="Labutti K."/>
            <person name="Salamov A."/>
            <person name="Andreopoulos B."/>
            <person name="Baker S."/>
            <person name="Barry K."/>
            <person name="Bills G."/>
            <person name="Bluhm B."/>
            <person name="Cannon C."/>
            <person name="Castanera R."/>
            <person name="Culley D."/>
            <person name="Daum C."/>
            <person name="Ezra D."/>
            <person name="Gonzalez J."/>
            <person name="Henrissat B."/>
            <person name="Kuo A."/>
            <person name="Liang C."/>
            <person name="Lipzen A."/>
            <person name="Lutzoni F."/>
            <person name="Magnuson J."/>
            <person name="Mondo S."/>
            <person name="Nolan M."/>
            <person name="Ohm R."/>
            <person name="Pangilinan J."/>
            <person name="Park H.-J."/>
            <person name="Ramirez L."/>
            <person name="Alfaro M."/>
            <person name="Sun H."/>
            <person name="Tritt A."/>
            <person name="Yoshinaga Y."/>
            <person name="Zwiers L.-H."/>
            <person name="Turgeon B."/>
            <person name="Goodwin S."/>
            <person name="Spatafora J."/>
            <person name="Crous P."/>
            <person name="Grigoriev I."/>
        </authorList>
    </citation>
    <scope>NUCLEOTIDE SEQUENCE</scope>
    <source>
        <strain evidence="4">CBS 627.86</strain>
    </source>
</reference>
<feature type="non-terminal residue" evidence="4">
    <location>
        <position position="1"/>
    </location>
</feature>
<dbReference type="GO" id="GO:0046872">
    <property type="term" value="F:metal ion binding"/>
    <property type="evidence" value="ECO:0007669"/>
    <property type="project" value="UniProtKB-KW"/>
</dbReference>
<keyword evidence="1" id="KW-0479">Metal-binding</keyword>
<dbReference type="AlphaFoldDB" id="A0A6A5YKL6"/>
<accession>A0A6A5YKL6</accession>
<evidence type="ECO:0000259" key="3">
    <source>
        <dbReference type="SMART" id="SM01007"/>
    </source>
</evidence>
<keyword evidence="5" id="KW-1185">Reference proteome</keyword>
<dbReference type="InterPro" id="IPR050197">
    <property type="entry name" value="Aldolase_class_II_sugar_metab"/>
</dbReference>
<protein>
    <submittedName>
        <fullName evidence="4">Class II aldolase/adducin N-terminal</fullName>
    </submittedName>
</protein>
<dbReference type="GO" id="GO:0016832">
    <property type="term" value="F:aldehyde-lyase activity"/>
    <property type="evidence" value="ECO:0007669"/>
    <property type="project" value="TreeGrafter"/>
</dbReference>
<keyword evidence="2" id="KW-0456">Lyase</keyword>
<proteinExistence type="predicted"/>
<dbReference type="SMART" id="SM01007">
    <property type="entry name" value="Aldolase_II"/>
    <property type="match status" value="1"/>
</dbReference>
<dbReference type="EMBL" id="ML977354">
    <property type="protein sequence ID" value="KAF2107490.1"/>
    <property type="molecule type" value="Genomic_DNA"/>
</dbReference>
<evidence type="ECO:0000313" key="5">
    <source>
        <dbReference type="Proteomes" id="UP000799770"/>
    </source>
</evidence>
<name>A0A6A5YKL6_9PLEO</name>
<evidence type="ECO:0000256" key="2">
    <source>
        <dbReference type="ARBA" id="ARBA00023239"/>
    </source>
</evidence>
<dbReference type="Pfam" id="PF00596">
    <property type="entry name" value="Aldolase_II"/>
    <property type="match status" value="1"/>
</dbReference>
<dbReference type="Gene3D" id="3.40.225.10">
    <property type="entry name" value="Class II aldolase/adducin N-terminal domain"/>
    <property type="match status" value="1"/>
</dbReference>
<dbReference type="Proteomes" id="UP000799770">
    <property type="component" value="Unassembled WGS sequence"/>
</dbReference>
<organism evidence="4 5">
    <name type="scientific">Lophiotrema nucula</name>
    <dbReference type="NCBI Taxonomy" id="690887"/>
    <lineage>
        <taxon>Eukaryota</taxon>
        <taxon>Fungi</taxon>
        <taxon>Dikarya</taxon>
        <taxon>Ascomycota</taxon>
        <taxon>Pezizomycotina</taxon>
        <taxon>Dothideomycetes</taxon>
        <taxon>Pleosporomycetidae</taxon>
        <taxon>Pleosporales</taxon>
        <taxon>Lophiotremataceae</taxon>
        <taxon>Lophiotrema</taxon>
    </lineage>
</organism>